<dbReference type="PROSITE" id="PS51257">
    <property type="entry name" value="PROKAR_LIPOPROTEIN"/>
    <property type="match status" value="1"/>
</dbReference>
<dbReference type="RefSeq" id="WP_189006295.1">
    <property type="nucleotide sequence ID" value="NZ_BMOD01000022.1"/>
</dbReference>
<gene>
    <name evidence="1" type="ORF">GCM10008938_41500</name>
</gene>
<evidence type="ECO:0008006" key="3">
    <source>
        <dbReference type="Google" id="ProtNLM"/>
    </source>
</evidence>
<dbReference type="EMBL" id="BMOD01000022">
    <property type="protein sequence ID" value="GGJ51190.1"/>
    <property type="molecule type" value="Genomic_DNA"/>
</dbReference>
<evidence type="ECO:0000313" key="2">
    <source>
        <dbReference type="Proteomes" id="UP000632222"/>
    </source>
</evidence>
<organism evidence="1 2">
    <name type="scientific">Deinococcus roseus</name>
    <dbReference type="NCBI Taxonomy" id="392414"/>
    <lineage>
        <taxon>Bacteria</taxon>
        <taxon>Thermotogati</taxon>
        <taxon>Deinococcota</taxon>
        <taxon>Deinococci</taxon>
        <taxon>Deinococcales</taxon>
        <taxon>Deinococcaceae</taxon>
        <taxon>Deinococcus</taxon>
    </lineage>
</organism>
<name>A0ABQ2DCF2_9DEIO</name>
<proteinExistence type="predicted"/>
<reference evidence="2" key="1">
    <citation type="journal article" date="2019" name="Int. J. Syst. Evol. Microbiol.">
        <title>The Global Catalogue of Microorganisms (GCM) 10K type strain sequencing project: providing services to taxonomists for standard genome sequencing and annotation.</title>
        <authorList>
            <consortium name="The Broad Institute Genomics Platform"/>
            <consortium name="The Broad Institute Genome Sequencing Center for Infectious Disease"/>
            <person name="Wu L."/>
            <person name="Ma J."/>
        </authorList>
    </citation>
    <scope>NUCLEOTIDE SEQUENCE [LARGE SCALE GENOMIC DNA]</scope>
    <source>
        <strain evidence="2">JCM 14370</strain>
    </source>
</reference>
<evidence type="ECO:0000313" key="1">
    <source>
        <dbReference type="EMBL" id="GGJ51190.1"/>
    </source>
</evidence>
<keyword evidence="2" id="KW-1185">Reference proteome</keyword>
<protein>
    <recommendedName>
        <fullName evidence="3">Lipoprotein</fullName>
    </recommendedName>
</protein>
<accession>A0ABQ2DCF2</accession>
<dbReference type="Proteomes" id="UP000632222">
    <property type="component" value="Unassembled WGS sequence"/>
</dbReference>
<sequence>MKKHLPILLVPLLASCGFDLPRTDPNAWLAFNQDFKNLSYNQDRTPAQRFFDVHFQETAEVHLSTDAATLNNQNITLVDLADQSVIPLNITLEEHQDPLWGVMGRYALIKSSTVLKYNHSYRLKAGMGIKTEDGHGMLKEESYDFQTEKEPLMLAMTGEAFEAEDRTYHVQVKNTSAFASAGLIFKKECFEPSFREYHAYLSALPAGASVTIPLKLIGGDAGEKTPPSACKPLQAYDYLAEREIQVQP</sequence>
<comment type="caution">
    <text evidence="1">The sequence shown here is derived from an EMBL/GenBank/DDBJ whole genome shotgun (WGS) entry which is preliminary data.</text>
</comment>